<dbReference type="SUPFAM" id="SSF52540">
    <property type="entry name" value="P-loop containing nucleoside triphosphate hydrolases"/>
    <property type="match status" value="1"/>
</dbReference>
<evidence type="ECO:0000256" key="3">
    <source>
        <dbReference type="ARBA" id="ARBA00006270"/>
    </source>
</evidence>
<evidence type="ECO:0000256" key="12">
    <source>
        <dbReference type="ARBA" id="ARBA00023289"/>
    </source>
</evidence>
<keyword evidence="8" id="KW-0653">Protein transport</keyword>
<reference evidence="13" key="2">
    <citation type="submission" date="2025-09" db="UniProtKB">
        <authorList>
            <consortium name="Ensembl"/>
        </authorList>
    </citation>
    <scope>IDENTIFICATION</scope>
</reference>
<dbReference type="AlphaFoldDB" id="A0A8C7DMZ0"/>
<dbReference type="Proteomes" id="UP000694557">
    <property type="component" value="Unassembled WGS sequence"/>
</dbReference>
<dbReference type="GO" id="GO:0008333">
    <property type="term" value="P:endosome to lysosome transport"/>
    <property type="evidence" value="ECO:0007669"/>
    <property type="project" value="TreeGrafter"/>
</dbReference>
<keyword evidence="11" id="KW-0449">Lipoprotein</keyword>
<evidence type="ECO:0000256" key="8">
    <source>
        <dbReference type="ARBA" id="ARBA00022927"/>
    </source>
</evidence>
<dbReference type="GeneTree" id="ENSGT00940000161833"/>
<evidence type="ECO:0000313" key="14">
    <source>
        <dbReference type="Proteomes" id="UP000694557"/>
    </source>
</evidence>
<organism evidence="13 14">
    <name type="scientific">Oncorhynchus kisutch</name>
    <name type="common">Coho salmon</name>
    <name type="synonym">Salmo kisutch</name>
    <dbReference type="NCBI Taxonomy" id="8019"/>
    <lineage>
        <taxon>Eukaryota</taxon>
        <taxon>Metazoa</taxon>
        <taxon>Chordata</taxon>
        <taxon>Craniata</taxon>
        <taxon>Vertebrata</taxon>
        <taxon>Euteleostomi</taxon>
        <taxon>Actinopterygii</taxon>
        <taxon>Neopterygii</taxon>
        <taxon>Teleostei</taxon>
        <taxon>Protacanthopterygii</taxon>
        <taxon>Salmoniformes</taxon>
        <taxon>Salmonidae</taxon>
        <taxon>Salmoninae</taxon>
        <taxon>Oncorhynchus</taxon>
    </lineage>
</organism>
<evidence type="ECO:0000313" key="13">
    <source>
        <dbReference type="Ensembl" id="ENSOKIP00005023759.1"/>
    </source>
</evidence>
<dbReference type="PRINTS" id="PR00449">
    <property type="entry name" value="RASTRNSFRMNG"/>
</dbReference>
<evidence type="ECO:0000256" key="6">
    <source>
        <dbReference type="ARBA" id="ARBA00022741"/>
    </source>
</evidence>
<dbReference type="Pfam" id="PF00071">
    <property type="entry name" value="Ras"/>
    <property type="match status" value="1"/>
</dbReference>
<dbReference type="InterPro" id="IPR027417">
    <property type="entry name" value="P-loop_NTPase"/>
</dbReference>
<keyword evidence="5" id="KW-0488">Methylation</keyword>
<comment type="subcellular location">
    <subcellularLocation>
        <location evidence="1">Late endosome membrane</location>
    </subcellularLocation>
    <subcellularLocation>
        <location evidence="2">Lysosome membrane</location>
    </subcellularLocation>
</comment>
<proteinExistence type="inferred from homology"/>
<dbReference type="GO" id="GO:0090385">
    <property type="term" value="P:phagosome-lysosome fusion"/>
    <property type="evidence" value="ECO:0007669"/>
    <property type="project" value="TreeGrafter"/>
</dbReference>
<evidence type="ECO:0000256" key="10">
    <source>
        <dbReference type="ARBA" id="ARBA00023136"/>
    </source>
</evidence>
<evidence type="ECO:0000256" key="5">
    <source>
        <dbReference type="ARBA" id="ARBA00022481"/>
    </source>
</evidence>
<dbReference type="GO" id="GO:0031902">
    <property type="term" value="C:late endosome membrane"/>
    <property type="evidence" value="ECO:0007669"/>
    <property type="project" value="UniProtKB-SubCell"/>
</dbReference>
<dbReference type="PANTHER" id="PTHR47981:SF13">
    <property type="entry name" value="RAS-RELATED PROTEIN RAB-7A"/>
    <property type="match status" value="1"/>
</dbReference>
<dbReference type="InterPro" id="IPR001806">
    <property type="entry name" value="Small_GTPase"/>
</dbReference>
<dbReference type="GO" id="GO:0005765">
    <property type="term" value="C:lysosomal membrane"/>
    <property type="evidence" value="ECO:0007669"/>
    <property type="project" value="UniProtKB-SubCell"/>
</dbReference>
<keyword evidence="12" id="KW-0636">Prenylation</keyword>
<evidence type="ECO:0000256" key="9">
    <source>
        <dbReference type="ARBA" id="ARBA00023134"/>
    </source>
</evidence>
<keyword evidence="9" id="KW-0342">GTP-binding</keyword>
<accession>A0A8C7DMZ0</accession>
<evidence type="ECO:0000256" key="7">
    <source>
        <dbReference type="ARBA" id="ARBA00022753"/>
    </source>
</evidence>
<dbReference type="Gene3D" id="3.40.50.300">
    <property type="entry name" value="P-loop containing nucleotide triphosphate hydrolases"/>
    <property type="match status" value="1"/>
</dbReference>
<comment type="similarity">
    <text evidence="3">Belongs to the small GTPase superfamily. Rab family.</text>
</comment>
<dbReference type="GO" id="GO:0003924">
    <property type="term" value="F:GTPase activity"/>
    <property type="evidence" value="ECO:0007669"/>
    <property type="project" value="InterPro"/>
</dbReference>
<evidence type="ECO:0000256" key="11">
    <source>
        <dbReference type="ARBA" id="ARBA00023288"/>
    </source>
</evidence>
<dbReference type="GO" id="GO:0045335">
    <property type="term" value="C:phagocytic vesicle"/>
    <property type="evidence" value="ECO:0007669"/>
    <property type="project" value="TreeGrafter"/>
</dbReference>
<keyword evidence="14" id="KW-1185">Reference proteome</keyword>
<name>A0A8C7DMZ0_ONCKI</name>
<keyword evidence="6" id="KW-0547">Nucleotide-binding</keyword>
<evidence type="ECO:0000256" key="4">
    <source>
        <dbReference type="ARBA" id="ARBA00022448"/>
    </source>
</evidence>
<evidence type="ECO:0000256" key="2">
    <source>
        <dbReference type="ARBA" id="ARBA00004656"/>
    </source>
</evidence>
<reference evidence="13" key="1">
    <citation type="submission" date="2025-08" db="UniProtKB">
        <authorList>
            <consortium name="Ensembl"/>
        </authorList>
    </citation>
    <scope>IDENTIFICATION</scope>
</reference>
<keyword evidence="7" id="KW-0967">Endosome</keyword>
<keyword evidence="4" id="KW-0813">Transport</keyword>
<dbReference type="GO" id="GO:0015031">
    <property type="term" value="P:protein transport"/>
    <property type="evidence" value="ECO:0007669"/>
    <property type="project" value="UniProtKB-KW"/>
</dbReference>
<protein>
    <submittedName>
        <fullName evidence="13">RAB28, member RAS onco family</fullName>
    </submittedName>
</protein>
<dbReference type="PANTHER" id="PTHR47981">
    <property type="entry name" value="RAB FAMILY"/>
    <property type="match status" value="1"/>
</dbReference>
<dbReference type="PROSITE" id="PS51419">
    <property type="entry name" value="RAB"/>
    <property type="match status" value="1"/>
</dbReference>
<evidence type="ECO:0000256" key="1">
    <source>
        <dbReference type="ARBA" id="ARBA00004414"/>
    </source>
</evidence>
<sequence>MSDSEEDSQDKQLKIVVIGDGASGKTSLATRFAQEAFGKQYKQTIGLDFFLKRISLPGNLNVTLQVWDIGEIPCSFSNFIIFLNKISKCTN</sequence>
<keyword evidence="10" id="KW-0472">Membrane</keyword>
<gene>
    <name evidence="13" type="primary">RAB28</name>
</gene>
<dbReference type="GO" id="GO:0005525">
    <property type="term" value="F:GTP binding"/>
    <property type="evidence" value="ECO:0007669"/>
    <property type="project" value="UniProtKB-KW"/>
</dbReference>
<dbReference type="Ensembl" id="ENSOKIT00005025205.1">
    <property type="protein sequence ID" value="ENSOKIP00005023759.1"/>
    <property type="gene ID" value="ENSOKIG00005010411.1"/>
</dbReference>